<comment type="caution">
    <text evidence="2">The sequence shown here is derived from an EMBL/GenBank/DDBJ whole genome shotgun (WGS) entry which is preliminary data.</text>
</comment>
<evidence type="ECO:0000313" key="3">
    <source>
        <dbReference type="Proteomes" id="UP000011135"/>
    </source>
</evidence>
<proteinExistence type="predicted"/>
<accession>L8JMM4</accession>
<keyword evidence="3" id="KW-1185">Reference proteome</keyword>
<name>L8JMM4_9BACT</name>
<reference evidence="2 3" key="1">
    <citation type="submission" date="2012-12" db="EMBL/GenBank/DDBJ databases">
        <title>Genome assembly of Fulvivirga imtechensis AK7.</title>
        <authorList>
            <person name="Nupur N."/>
            <person name="Khatri I."/>
            <person name="Kumar R."/>
            <person name="Subramanian S."/>
            <person name="Pinnaka A."/>
        </authorList>
    </citation>
    <scope>NUCLEOTIDE SEQUENCE [LARGE SCALE GENOMIC DNA]</scope>
    <source>
        <strain evidence="2 3">AK7</strain>
    </source>
</reference>
<sequence>MKYILSAFIAVFIMLASCEPKQDTVEDKEAIKNDTTDPREGKGEGEGKFRVAPDKQ</sequence>
<evidence type="ECO:0000256" key="1">
    <source>
        <dbReference type="SAM" id="MobiDB-lite"/>
    </source>
</evidence>
<dbReference type="PROSITE" id="PS51257">
    <property type="entry name" value="PROKAR_LIPOPROTEIN"/>
    <property type="match status" value="1"/>
</dbReference>
<feature type="region of interest" description="Disordered" evidence="1">
    <location>
        <begin position="22"/>
        <end position="56"/>
    </location>
</feature>
<organism evidence="2 3">
    <name type="scientific">Fulvivirga imtechensis AK7</name>
    <dbReference type="NCBI Taxonomy" id="1237149"/>
    <lineage>
        <taxon>Bacteria</taxon>
        <taxon>Pseudomonadati</taxon>
        <taxon>Bacteroidota</taxon>
        <taxon>Cytophagia</taxon>
        <taxon>Cytophagales</taxon>
        <taxon>Fulvivirgaceae</taxon>
        <taxon>Fulvivirga</taxon>
    </lineage>
</organism>
<dbReference type="AlphaFoldDB" id="L8JMM4"/>
<dbReference type="Proteomes" id="UP000011135">
    <property type="component" value="Unassembled WGS sequence"/>
</dbReference>
<dbReference type="STRING" id="1237149.C900_04072"/>
<dbReference type="EMBL" id="AMZN01000056">
    <property type="protein sequence ID" value="ELR70075.1"/>
    <property type="molecule type" value="Genomic_DNA"/>
</dbReference>
<protein>
    <submittedName>
        <fullName evidence="2">Uncharacterized protein</fullName>
    </submittedName>
</protein>
<gene>
    <name evidence="2" type="ORF">C900_04072</name>
</gene>
<dbReference type="RefSeq" id="WP_009581490.1">
    <property type="nucleotide sequence ID" value="NZ_AMZN01000056.1"/>
</dbReference>
<evidence type="ECO:0000313" key="2">
    <source>
        <dbReference type="EMBL" id="ELR70075.1"/>
    </source>
</evidence>